<keyword evidence="6 10" id="KW-0460">Magnesium</keyword>
<feature type="binding site" evidence="10">
    <location>
        <begin position="10"/>
        <end position="15"/>
    </location>
    <ligand>
        <name>substrate</name>
    </ligand>
</feature>
<feature type="binding site" evidence="10">
    <location>
        <position position="73"/>
    </location>
    <ligand>
        <name>Mg(2+)</name>
        <dbReference type="ChEBI" id="CHEBI:18420"/>
    </ligand>
</feature>
<dbReference type="HAMAP" id="MF_01405">
    <property type="entry name" value="Non_canon_purine_NTPase"/>
    <property type="match status" value="1"/>
</dbReference>
<evidence type="ECO:0000256" key="4">
    <source>
        <dbReference type="ARBA" id="ARBA00022741"/>
    </source>
</evidence>
<keyword evidence="7 10" id="KW-0546">Nucleotide metabolism</keyword>
<evidence type="ECO:0000313" key="12">
    <source>
        <dbReference type="EMBL" id="SET38924.1"/>
    </source>
</evidence>
<dbReference type="OrthoDB" id="9807456at2"/>
<evidence type="ECO:0000256" key="8">
    <source>
        <dbReference type="ARBA" id="ARBA00051875"/>
    </source>
</evidence>
<proteinExistence type="inferred from homology"/>
<comment type="catalytic activity">
    <reaction evidence="9 10">
        <text>XTP + H2O = XMP + diphosphate + H(+)</text>
        <dbReference type="Rhea" id="RHEA:28610"/>
        <dbReference type="ChEBI" id="CHEBI:15377"/>
        <dbReference type="ChEBI" id="CHEBI:15378"/>
        <dbReference type="ChEBI" id="CHEBI:33019"/>
        <dbReference type="ChEBI" id="CHEBI:57464"/>
        <dbReference type="ChEBI" id="CHEBI:61314"/>
        <dbReference type="EC" id="3.6.1.66"/>
    </reaction>
</comment>
<dbReference type="GO" id="GO:0005829">
    <property type="term" value="C:cytosol"/>
    <property type="evidence" value="ECO:0007669"/>
    <property type="project" value="TreeGrafter"/>
</dbReference>
<dbReference type="GO" id="GO:0017111">
    <property type="term" value="F:ribonucleoside triphosphate phosphatase activity"/>
    <property type="evidence" value="ECO:0007669"/>
    <property type="project" value="InterPro"/>
</dbReference>
<evidence type="ECO:0000256" key="10">
    <source>
        <dbReference type="HAMAP-Rule" id="MF_01405"/>
    </source>
</evidence>
<sequence>MKNSIAVIATGNLHKLQEIGEILKDFHLQTKSMKDVGLGDLEILEDGETFEENALIKAKTVMKKTGYMTIADDSGLEVETLDCQPGIYSARFAGENATDKDNNEKLLQMLEGKPLVERRARFVCVIAVVMPDGESFTVRGELYGIIGFHPKGDKGFGYDPLFMTREYEGLSLAEISPEDKNKISHRGKALDEMKKVLSERLRSE</sequence>
<dbReference type="GO" id="GO:0009117">
    <property type="term" value="P:nucleotide metabolic process"/>
    <property type="evidence" value="ECO:0007669"/>
    <property type="project" value="UniProtKB-KW"/>
</dbReference>
<comment type="cofactor">
    <cofactor evidence="10">
        <name>Mg(2+)</name>
        <dbReference type="ChEBI" id="CHEBI:18420"/>
    </cofactor>
    <text evidence="10">Binds 1 Mg(2+) ion per subunit.</text>
</comment>
<organism evidence="12 13">
    <name type="scientific">Natronincola peptidivorans</name>
    <dbReference type="NCBI Taxonomy" id="426128"/>
    <lineage>
        <taxon>Bacteria</taxon>
        <taxon>Bacillati</taxon>
        <taxon>Bacillota</taxon>
        <taxon>Clostridia</taxon>
        <taxon>Peptostreptococcales</taxon>
        <taxon>Natronincolaceae</taxon>
        <taxon>Natronincola</taxon>
    </lineage>
</organism>
<dbReference type="EC" id="3.6.1.66" evidence="10"/>
<dbReference type="RefSeq" id="WP_090443888.1">
    <property type="nucleotide sequence ID" value="NZ_FOHU01000009.1"/>
</dbReference>
<name>A0A1I0E3L0_9FIRM</name>
<feature type="binding site" evidence="10">
    <location>
        <begin position="185"/>
        <end position="186"/>
    </location>
    <ligand>
        <name>substrate</name>
    </ligand>
</feature>
<feature type="binding site" evidence="10">
    <location>
        <position position="74"/>
    </location>
    <ligand>
        <name>substrate</name>
    </ligand>
</feature>
<dbReference type="FunFam" id="3.90.950.10:FF:000001">
    <property type="entry name" value="dITP/XTP pyrophosphatase"/>
    <property type="match status" value="1"/>
</dbReference>
<evidence type="ECO:0000256" key="3">
    <source>
        <dbReference type="ARBA" id="ARBA00022723"/>
    </source>
</evidence>
<dbReference type="NCBIfam" id="NF011397">
    <property type="entry name" value="PRK14822.1"/>
    <property type="match status" value="1"/>
</dbReference>
<evidence type="ECO:0000256" key="5">
    <source>
        <dbReference type="ARBA" id="ARBA00022801"/>
    </source>
</evidence>
<dbReference type="Pfam" id="PF01725">
    <property type="entry name" value="Ham1p_like"/>
    <property type="match status" value="1"/>
</dbReference>
<evidence type="ECO:0000256" key="7">
    <source>
        <dbReference type="ARBA" id="ARBA00023080"/>
    </source>
</evidence>
<feature type="active site" description="Proton acceptor" evidence="10">
    <location>
        <position position="73"/>
    </location>
</feature>
<comment type="subunit">
    <text evidence="2 10">Homodimer.</text>
</comment>
<dbReference type="PANTHER" id="PTHR11067">
    <property type="entry name" value="INOSINE TRIPHOSPHATE PYROPHOSPHATASE/HAM1 PROTEIN"/>
    <property type="match status" value="1"/>
</dbReference>
<comment type="similarity">
    <text evidence="1 10 11">Belongs to the HAM1 NTPase family.</text>
</comment>
<comment type="caution">
    <text evidence="10">Lacks conserved residue(s) required for the propagation of feature annotation.</text>
</comment>
<dbReference type="Proteomes" id="UP000199568">
    <property type="component" value="Unassembled WGS sequence"/>
</dbReference>
<dbReference type="InterPro" id="IPR029001">
    <property type="entry name" value="ITPase-like_fam"/>
</dbReference>
<comment type="function">
    <text evidence="10">Pyrophosphatase that catalyzes the hydrolysis of nucleoside triphosphates to their monophosphate derivatives, with a high preference for the non-canonical purine nucleotides XTP (xanthosine triphosphate), dITP (deoxyinosine triphosphate) and ITP. Seems to function as a house-cleaning enzyme that removes non-canonical purine nucleotides from the nucleotide pool, thus preventing their incorporation into DNA/RNA and avoiding chromosomal lesions.</text>
</comment>
<dbReference type="InterPro" id="IPR002637">
    <property type="entry name" value="RdgB/HAM1"/>
</dbReference>
<dbReference type="GO" id="GO:0036222">
    <property type="term" value="F:XTP diphosphatase activity"/>
    <property type="evidence" value="ECO:0007669"/>
    <property type="project" value="UniProtKB-UniRule"/>
</dbReference>
<feature type="binding site" evidence="10">
    <location>
        <begin position="156"/>
        <end position="159"/>
    </location>
    <ligand>
        <name>substrate</name>
    </ligand>
</feature>
<reference evidence="12 13" key="1">
    <citation type="submission" date="2016-10" db="EMBL/GenBank/DDBJ databases">
        <authorList>
            <person name="de Groot N.N."/>
        </authorList>
    </citation>
    <scope>NUCLEOTIDE SEQUENCE [LARGE SCALE GENOMIC DNA]</scope>
    <source>
        <strain evidence="12 13">DSM 18979</strain>
    </source>
</reference>
<dbReference type="CDD" id="cd00515">
    <property type="entry name" value="HAM1"/>
    <property type="match status" value="1"/>
</dbReference>
<dbReference type="SUPFAM" id="SSF52972">
    <property type="entry name" value="ITPase-like"/>
    <property type="match status" value="1"/>
</dbReference>
<keyword evidence="4 10" id="KW-0547">Nucleotide-binding</keyword>
<dbReference type="Gene3D" id="3.90.950.10">
    <property type="match status" value="1"/>
</dbReference>
<evidence type="ECO:0000256" key="2">
    <source>
        <dbReference type="ARBA" id="ARBA00011738"/>
    </source>
</evidence>
<keyword evidence="13" id="KW-1185">Reference proteome</keyword>
<dbReference type="GO" id="GO:0009146">
    <property type="term" value="P:purine nucleoside triphosphate catabolic process"/>
    <property type="evidence" value="ECO:0007669"/>
    <property type="project" value="UniProtKB-UniRule"/>
</dbReference>
<evidence type="ECO:0000256" key="9">
    <source>
        <dbReference type="ARBA" id="ARBA00052017"/>
    </source>
</evidence>
<dbReference type="GO" id="GO:0000166">
    <property type="term" value="F:nucleotide binding"/>
    <property type="evidence" value="ECO:0007669"/>
    <property type="project" value="UniProtKB-KW"/>
</dbReference>
<dbReference type="GO" id="GO:0035870">
    <property type="term" value="F:dITP diphosphatase activity"/>
    <property type="evidence" value="ECO:0007669"/>
    <property type="project" value="UniProtKB-UniRule"/>
</dbReference>
<dbReference type="AlphaFoldDB" id="A0A1I0E3L0"/>
<evidence type="ECO:0000256" key="1">
    <source>
        <dbReference type="ARBA" id="ARBA00008023"/>
    </source>
</evidence>
<accession>A0A1I0E3L0</accession>
<dbReference type="NCBIfam" id="TIGR00042">
    <property type="entry name" value="RdgB/HAM1 family non-canonical purine NTP pyrophosphatase"/>
    <property type="match status" value="1"/>
</dbReference>
<dbReference type="InterPro" id="IPR020922">
    <property type="entry name" value="dITP/XTP_pyrophosphatase"/>
</dbReference>
<feature type="binding site" evidence="10">
    <location>
        <position position="180"/>
    </location>
    <ligand>
        <name>substrate</name>
    </ligand>
</feature>
<keyword evidence="5 10" id="KW-0378">Hydrolase</keyword>
<protein>
    <recommendedName>
        <fullName evidence="10">dITP/XTP pyrophosphatase</fullName>
        <ecNumber evidence="10">3.6.1.66</ecNumber>
    </recommendedName>
    <alternativeName>
        <fullName evidence="10">Non-canonical purine NTP pyrophosphatase</fullName>
    </alternativeName>
    <alternativeName>
        <fullName evidence="10">Non-standard purine NTP pyrophosphatase</fullName>
    </alternativeName>
    <alternativeName>
        <fullName evidence="10">Nucleoside-triphosphate diphosphatase</fullName>
    </alternativeName>
    <alternativeName>
        <fullName evidence="10">Nucleoside-triphosphate pyrophosphatase</fullName>
        <shortName evidence="10">NTPase</shortName>
    </alternativeName>
</protein>
<dbReference type="EMBL" id="FOHU01000009">
    <property type="protein sequence ID" value="SET38924.1"/>
    <property type="molecule type" value="Genomic_DNA"/>
</dbReference>
<comment type="catalytic activity">
    <reaction evidence="8 10">
        <text>dITP + H2O = dIMP + diphosphate + H(+)</text>
        <dbReference type="Rhea" id="RHEA:28342"/>
        <dbReference type="ChEBI" id="CHEBI:15377"/>
        <dbReference type="ChEBI" id="CHEBI:15378"/>
        <dbReference type="ChEBI" id="CHEBI:33019"/>
        <dbReference type="ChEBI" id="CHEBI:61194"/>
        <dbReference type="ChEBI" id="CHEBI:61382"/>
        <dbReference type="EC" id="3.6.1.66"/>
    </reaction>
</comment>
<comment type="catalytic activity">
    <reaction evidence="10">
        <text>ITP + H2O = IMP + diphosphate + H(+)</text>
        <dbReference type="Rhea" id="RHEA:29399"/>
        <dbReference type="ChEBI" id="CHEBI:15377"/>
        <dbReference type="ChEBI" id="CHEBI:15378"/>
        <dbReference type="ChEBI" id="CHEBI:33019"/>
        <dbReference type="ChEBI" id="CHEBI:58053"/>
        <dbReference type="ChEBI" id="CHEBI:61402"/>
        <dbReference type="EC" id="3.6.1.66"/>
    </reaction>
</comment>
<dbReference type="STRING" id="426128.SAMN05660297_02277"/>
<evidence type="ECO:0000256" key="6">
    <source>
        <dbReference type="ARBA" id="ARBA00022842"/>
    </source>
</evidence>
<gene>
    <name evidence="12" type="ORF">SAMN05660297_02277</name>
</gene>
<evidence type="ECO:0000313" key="13">
    <source>
        <dbReference type="Proteomes" id="UP000199568"/>
    </source>
</evidence>
<dbReference type="PANTHER" id="PTHR11067:SF9">
    <property type="entry name" value="INOSINE TRIPHOSPHATE PYROPHOSPHATASE"/>
    <property type="match status" value="1"/>
</dbReference>
<dbReference type="GO" id="GO:0046872">
    <property type="term" value="F:metal ion binding"/>
    <property type="evidence" value="ECO:0007669"/>
    <property type="project" value="UniProtKB-KW"/>
</dbReference>
<evidence type="ECO:0000256" key="11">
    <source>
        <dbReference type="RuleBase" id="RU003781"/>
    </source>
</evidence>
<dbReference type="GO" id="GO:0036220">
    <property type="term" value="F:ITP diphosphatase activity"/>
    <property type="evidence" value="ECO:0007669"/>
    <property type="project" value="UniProtKB-UniRule"/>
</dbReference>
<keyword evidence="3 10" id="KW-0479">Metal-binding</keyword>